<reference evidence="1 2" key="1">
    <citation type="submission" date="2018-06" db="EMBL/GenBank/DDBJ databases">
        <authorList>
            <consortium name="Pathogen Informatics"/>
            <person name="Doyle S."/>
        </authorList>
    </citation>
    <scope>NUCLEOTIDE SEQUENCE [LARGE SCALE GENOMIC DNA]</scope>
    <source>
        <strain evidence="1 2">NCTC13229</strain>
    </source>
</reference>
<dbReference type="Proteomes" id="UP000251211">
    <property type="component" value="Unassembled WGS sequence"/>
</dbReference>
<evidence type="ECO:0000313" key="1">
    <source>
        <dbReference type="EMBL" id="SPZ40392.1"/>
    </source>
</evidence>
<proteinExistence type="predicted"/>
<evidence type="ECO:0000313" key="2">
    <source>
        <dbReference type="Proteomes" id="UP000251211"/>
    </source>
</evidence>
<sequence>MIPMTAADTEVAYLHSWAGWSGVDLIGLGRLYRVNGFVCGLISDDLTPVRELTRRVLAAMDSPTWVEPEGMRENLCELRAIHMKRWPEVSDTVWQVVLREAA</sequence>
<dbReference type="AlphaFoldDB" id="A0AB38FFX9"/>
<organism evidence="1 2">
    <name type="scientific">Rhodococcus wratislaviensis</name>
    <name type="common">Tsukamurella wratislaviensis</name>
    <dbReference type="NCBI Taxonomy" id="44752"/>
    <lineage>
        <taxon>Bacteria</taxon>
        <taxon>Bacillati</taxon>
        <taxon>Actinomycetota</taxon>
        <taxon>Actinomycetes</taxon>
        <taxon>Mycobacteriales</taxon>
        <taxon>Nocardiaceae</taxon>
        <taxon>Rhodococcus</taxon>
    </lineage>
</organism>
<name>A0AB38FFX9_RHOWR</name>
<protein>
    <submittedName>
        <fullName evidence="1">Uncharacterized protein</fullName>
    </submittedName>
</protein>
<comment type="caution">
    <text evidence="1">The sequence shown here is derived from an EMBL/GenBank/DDBJ whole genome shotgun (WGS) entry which is preliminary data.</text>
</comment>
<accession>A0AB38FFX9</accession>
<dbReference type="EMBL" id="UAUI01000014">
    <property type="protein sequence ID" value="SPZ40392.1"/>
    <property type="molecule type" value="Genomic_DNA"/>
</dbReference>
<gene>
    <name evidence="1" type="ORF">NCTC13229_03871</name>
</gene>